<evidence type="ECO:0000313" key="2">
    <source>
        <dbReference type="EMBL" id="GGL81133.1"/>
    </source>
</evidence>
<reference evidence="5" key="2">
    <citation type="journal article" date="2019" name="Int. J. Syst. Evol. Microbiol.">
        <title>The Global Catalogue of Microorganisms (GCM) 10K type strain sequencing project: providing services to taxonomists for standard genome sequencing and annotation.</title>
        <authorList>
            <consortium name="The Broad Institute Genomics Platform"/>
            <consortium name="The Broad Institute Genome Sequencing Center for Infectious Disease"/>
            <person name="Wu L."/>
            <person name="Ma J."/>
        </authorList>
    </citation>
    <scope>NUCLEOTIDE SEQUENCE [LARGE SCALE GENOMIC DNA]</scope>
    <source>
        <strain evidence="5">CGMCC 4.5581</strain>
    </source>
</reference>
<dbReference type="RefSeq" id="WP_166757412.1">
    <property type="nucleotide sequence ID" value="NZ_BAABJU010000011.1"/>
</dbReference>
<feature type="region of interest" description="Disordered" evidence="1">
    <location>
        <begin position="121"/>
        <end position="146"/>
    </location>
</feature>
<comment type="caution">
    <text evidence="3">The sequence shown here is derived from an EMBL/GenBank/DDBJ whole genome shotgun (WGS) entry which is preliminary data.</text>
</comment>
<protein>
    <submittedName>
        <fullName evidence="3">Uncharacterized protein</fullName>
    </submittedName>
</protein>
<organism evidence="3 4">
    <name type="scientific">Modestobacter marinus</name>
    <dbReference type="NCBI Taxonomy" id="477641"/>
    <lineage>
        <taxon>Bacteria</taxon>
        <taxon>Bacillati</taxon>
        <taxon>Actinomycetota</taxon>
        <taxon>Actinomycetes</taxon>
        <taxon>Geodermatophilales</taxon>
        <taxon>Geodermatophilaceae</taxon>
        <taxon>Modestobacter</taxon>
    </lineage>
</organism>
<feature type="compositionally biased region" description="Pro residues" evidence="1">
    <location>
        <begin position="127"/>
        <end position="145"/>
    </location>
</feature>
<reference evidence="2" key="1">
    <citation type="journal article" date="2014" name="Int. J. Syst. Evol. Microbiol.">
        <title>Complete genome of a new Firmicutes species belonging to the dominant human colonic microbiota ('Ruminococcus bicirculans') reveals two chromosomes and a selective capacity to utilize plant glucans.</title>
        <authorList>
            <consortium name="NISC Comparative Sequencing Program"/>
            <person name="Wegmann U."/>
            <person name="Louis P."/>
            <person name="Goesmann A."/>
            <person name="Henrissat B."/>
            <person name="Duncan S.H."/>
            <person name="Flint H.J."/>
        </authorList>
    </citation>
    <scope>NUCLEOTIDE SEQUENCE</scope>
    <source>
        <strain evidence="2">CGMCC 4.5581</strain>
    </source>
</reference>
<dbReference type="Proteomes" id="UP000552836">
    <property type="component" value="Unassembled WGS sequence"/>
</dbReference>
<evidence type="ECO:0000313" key="4">
    <source>
        <dbReference type="Proteomes" id="UP000552836"/>
    </source>
</evidence>
<sequence>MPTDAVMASYPMVEEADATGVVAAVYAELLEGMPFVPSLFKSLALCPGYLVLAHEQAAPVLPREEYRSAAQQLVTSVRAVAAPPADTEVRGALAEFAGPLSRMLLLVAGLRLALDGDLDLPSAPGNAPAPRPVQPPDPAPSPADAPAPRLYGEICAALETPIVNTVWRSLAGRDLLEPAWAALGPQVAATRGAADQLQATASEVARGLPWRVAASPAALEEAGLTDARPGMAAVLDAYLATLPRVLVLVASSTDVAQTRRHTRPPPAWSPP</sequence>
<reference evidence="2" key="4">
    <citation type="submission" date="2024-05" db="EMBL/GenBank/DDBJ databases">
        <authorList>
            <person name="Sun Q."/>
            <person name="Zhou Y."/>
        </authorList>
    </citation>
    <scope>NUCLEOTIDE SEQUENCE</scope>
    <source>
        <strain evidence="2">CGMCC 4.5581</strain>
    </source>
</reference>
<dbReference type="EMBL" id="BMMI01000009">
    <property type="protein sequence ID" value="GGL81133.1"/>
    <property type="molecule type" value="Genomic_DNA"/>
</dbReference>
<evidence type="ECO:0000313" key="5">
    <source>
        <dbReference type="Proteomes" id="UP000648663"/>
    </source>
</evidence>
<accession>A0A846LQL9</accession>
<keyword evidence="5" id="KW-1185">Reference proteome</keyword>
<dbReference type="Proteomes" id="UP000648663">
    <property type="component" value="Unassembled WGS sequence"/>
</dbReference>
<name>A0A846LQL9_9ACTN</name>
<dbReference type="AlphaFoldDB" id="A0A846LQL9"/>
<dbReference type="EMBL" id="JAAMPA010000003">
    <property type="protein sequence ID" value="NIH69846.1"/>
    <property type="molecule type" value="Genomic_DNA"/>
</dbReference>
<reference evidence="3 4" key="3">
    <citation type="submission" date="2020-02" db="EMBL/GenBank/DDBJ databases">
        <title>Sequencing the genomes of 1000 actinobacteria strains.</title>
        <authorList>
            <person name="Klenk H.-P."/>
        </authorList>
    </citation>
    <scope>NUCLEOTIDE SEQUENCE [LARGE SCALE GENOMIC DNA]</scope>
    <source>
        <strain evidence="3 4">DSM 45201</strain>
    </source>
</reference>
<proteinExistence type="predicted"/>
<gene>
    <name evidence="3" type="ORF">FB380_004344</name>
    <name evidence="2" type="ORF">GCM10011589_41780</name>
</gene>
<evidence type="ECO:0000313" key="3">
    <source>
        <dbReference type="EMBL" id="NIH69846.1"/>
    </source>
</evidence>
<evidence type="ECO:0000256" key="1">
    <source>
        <dbReference type="SAM" id="MobiDB-lite"/>
    </source>
</evidence>